<dbReference type="PANTHER" id="PTHR30614">
    <property type="entry name" value="MEMBRANE COMPONENT OF AMINO ACID ABC TRANSPORTER"/>
    <property type="match status" value="1"/>
</dbReference>
<evidence type="ECO:0000313" key="9">
    <source>
        <dbReference type="EMBL" id="SVB77122.1"/>
    </source>
</evidence>
<protein>
    <recommendedName>
        <fullName evidence="8">ABC transmembrane type-1 domain-containing protein</fullName>
    </recommendedName>
</protein>
<dbReference type="AlphaFoldDB" id="A0A382GQE7"/>
<dbReference type="InterPro" id="IPR000515">
    <property type="entry name" value="MetI-like"/>
</dbReference>
<dbReference type="Gene3D" id="1.10.3720.10">
    <property type="entry name" value="MetI-like"/>
    <property type="match status" value="1"/>
</dbReference>
<evidence type="ECO:0000256" key="4">
    <source>
        <dbReference type="ARBA" id="ARBA00022692"/>
    </source>
</evidence>
<dbReference type="PROSITE" id="PS50928">
    <property type="entry name" value="ABC_TM1"/>
    <property type="match status" value="1"/>
</dbReference>
<dbReference type="GO" id="GO:0022857">
    <property type="term" value="F:transmembrane transporter activity"/>
    <property type="evidence" value="ECO:0007669"/>
    <property type="project" value="InterPro"/>
</dbReference>
<keyword evidence="4 7" id="KW-0812">Transmembrane</keyword>
<feature type="transmembrane region" description="Helical" evidence="7">
    <location>
        <begin position="342"/>
        <end position="362"/>
    </location>
</feature>
<dbReference type="InterPro" id="IPR043429">
    <property type="entry name" value="ArtM/GltK/GlnP/TcyL/YhdX-like"/>
</dbReference>
<reference evidence="9" key="1">
    <citation type="submission" date="2018-05" db="EMBL/GenBank/DDBJ databases">
        <authorList>
            <person name="Lanie J.A."/>
            <person name="Ng W.-L."/>
            <person name="Kazmierczak K.M."/>
            <person name="Andrzejewski T.M."/>
            <person name="Davidsen T.M."/>
            <person name="Wayne K.J."/>
            <person name="Tettelin H."/>
            <person name="Glass J.I."/>
            <person name="Rusch D."/>
            <person name="Podicherti R."/>
            <person name="Tsui H.-C.T."/>
            <person name="Winkler M.E."/>
        </authorList>
    </citation>
    <scope>NUCLEOTIDE SEQUENCE</scope>
</reference>
<dbReference type="CDD" id="cd06261">
    <property type="entry name" value="TM_PBP2"/>
    <property type="match status" value="1"/>
</dbReference>
<dbReference type="Pfam" id="PF00528">
    <property type="entry name" value="BPD_transp_1"/>
    <property type="match status" value="1"/>
</dbReference>
<feature type="transmembrane region" description="Helical" evidence="7">
    <location>
        <begin position="168"/>
        <end position="191"/>
    </location>
</feature>
<feature type="transmembrane region" description="Helical" evidence="7">
    <location>
        <begin position="138"/>
        <end position="156"/>
    </location>
</feature>
<evidence type="ECO:0000256" key="6">
    <source>
        <dbReference type="ARBA" id="ARBA00023136"/>
    </source>
</evidence>
<keyword evidence="3" id="KW-1003">Cell membrane</keyword>
<dbReference type="PANTHER" id="PTHR30614:SF41">
    <property type="entry name" value="INNER MEMBRANE AMINO-ACID ABC TRANSPORTER PERMEASE PROTEIN YHDY"/>
    <property type="match status" value="1"/>
</dbReference>
<evidence type="ECO:0000256" key="2">
    <source>
        <dbReference type="ARBA" id="ARBA00022448"/>
    </source>
</evidence>
<keyword evidence="2" id="KW-0813">Transport</keyword>
<keyword evidence="6 7" id="KW-0472">Membrane</keyword>
<feature type="transmembrane region" description="Helical" evidence="7">
    <location>
        <begin position="29"/>
        <end position="50"/>
    </location>
</feature>
<dbReference type="InterPro" id="IPR010065">
    <property type="entry name" value="AA_ABC_transptr_permease_3TM"/>
</dbReference>
<keyword evidence="5 7" id="KW-1133">Transmembrane helix</keyword>
<accession>A0A382GQE7</accession>
<proteinExistence type="predicted"/>
<comment type="subcellular location">
    <subcellularLocation>
        <location evidence="1">Cell membrane</location>
        <topology evidence="1">Multi-pass membrane protein</topology>
    </subcellularLocation>
</comment>
<dbReference type="GO" id="GO:0006865">
    <property type="term" value="P:amino acid transport"/>
    <property type="evidence" value="ECO:0007669"/>
    <property type="project" value="TreeGrafter"/>
</dbReference>
<dbReference type="NCBIfam" id="TIGR01726">
    <property type="entry name" value="HEQRo_perm_3TM"/>
    <property type="match status" value="1"/>
</dbReference>
<gene>
    <name evidence="9" type="ORF">METZ01_LOCUS229976</name>
</gene>
<evidence type="ECO:0000256" key="7">
    <source>
        <dbReference type="SAM" id="Phobius"/>
    </source>
</evidence>
<dbReference type="InterPro" id="IPR035906">
    <property type="entry name" value="MetI-like_sf"/>
</dbReference>
<feature type="transmembrane region" description="Helical" evidence="7">
    <location>
        <begin position="108"/>
        <end position="126"/>
    </location>
</feature>
<dbReference type="GO" id="GO:0043190">
    <property type="term" value="C:ATP-binding cassette (ABC) transporter complex"/>
    <property type="evidence" value="ECO:0007669"/>
    <property type="project" value="InterPro"/>
</dbReference>
<evidence type="ECO:0000256" key="3">
    <source>
        <dbReference type="ARBA" id="ARBA00022475"/>
    </source>
</evidence>
<sequence length="377" mass="42566">MNEVTESRKPPVATTGILGWFRTNLFSNWLNSLISLFVLYILFQFVPWILNWTIFAADFKYNFNGEEIINREMCSRVLDPENGGACWAIIYVRFYQFMYGFYPRDEVWRVNLSYIMLAVAVVPLLFDKFPFRKHFLKFTYVFPIIAFFLLNGGLGLESVSTNKWGGLLVTLVLGCTGIALAFPLGIILALGRRSNLPIISMMCTLFIEFIRGVPLITLLFFGMVMLPLFLPEGINMDGLARVLVAVTLFQSAYMAEVIRGGLQAIPQGQYEAARSIGLSYWKMNMKVVLPQAIRISIPSIVNTSIGLFKDTTLVIIVGLLDLLGIGRGALADTTWLGLAYEVYFFVALVFFIFTFAMSRYSLYLEKKLKTGINMGAD</sequence>
<dbReference type="SUPFAM" id="SSF161098">
    <property type="entry name" value="MetI-like"/>
    <property type="match status" value="1"/>
</dbReference>
<evidence type="ECO:0000256" key="5">
    <source>
        <dbReference type="ARBA" id="ARBA00022989"/>
    </source>
</evidence>
<name>A0A382GQE7_9ZZZZ</name>
<evidence type="ECO:0000256" key="1">
    <source>
        <dbReference type="ARBA" id="ARBA00004651"/>
    </source>
</evidence>
<evidence type="ECO:0000259" key="8">
    <source>
        <dbReference type="PROSITE" id="PS50928"/>
    </source>
</evidence>
<organism evidence="9">
    <name type="scientific">marine metagenome</name>
    <dbReference type="NCBI Taxonomy" id="408172"/>
    <lineage>
        <taxon>unclassified sequences</taxon>
        <taxon>metagenomes</taxon>
        <taxon>ecological metagenomes</taxon>
    </lineage>
</organism>
<feature type="transmembrane region" description="Helical" evidence="7">
    <location>
        <begin position="312"/>
        <end position="330"/>
    </location>
</feature>
<feature type="transmembrane region" description="Helical" evidence="7">
    <location>
        <begin position="203"/>
        <end position="226"/>
    </location>
</feature>
<feature type="domain" description="ABC transmembrane type-1" evidence="8">
    <location>
        <begin position="167"/>
        <end position="361"/>
    </location>
</feature>
<dbReference type="EMBL" id="UINC01056735">
    <property type="protein sequence ID" value="SVB77122.1"/>
    <property type="molecule type" value="Genomic_DNA"/>
</dbReference>